<reference evidence="1 2" key="1">
    <citation type="journal article" date="2011" name="BMC Genomics">
        <title>Genome sequencing reveals diversification of virulence factor content and possible host adaptation in distinct subpopulations of Salmonella enterica.</title>
        <authorList>
            <person name="den Bakker H.C."/>
            <person name="Moreno Switt A.I."/>
            <person name="Govoni G."/>
            <person name="Cummings C.A."/>
            <person name="Ranieri M.L."/>
            <person name="Degoricija L."/>
            <person name="Hoelzer K."/>
            <person name="Rodriguez-Rivera L.D."/>
            <person name="Brown S."/>
            <person name="Bolchacova E."/>
            <person name="Furtado M.R."/>
            <person name="Wiedmann M."/>
        </authorList>
    </citation>
    <scope>NUCLEOTIDE SEQUENCE [LARGE SCALE GENOMIC DNA]</scope>
    <source>
        <strain evidence="1 2">R8-3668</strain>
    </source>
</reference>
<dbReference type="Proteomes" id="UP000003532">
    <property type="component" value="Unassembled WGS sequence"/>
</dbReference>
<dbReference type="InterPro" id="IPR013388">
    <property type="entry name" value="T3SS_OrgA/MxiK"/>
</dbReference>
<organism evidence="1 2">
    <name type="scientific">Salmonella enterica subsp. enterica serovar Inverness str. R8-3668</name>
    <dbReference type="NCBI Taxonomy" id="913075"/>
    <lineage>
        <taxon>Bacteria</taxon>
        <taxon>Pseudomonadati</taxon>
        <taxon>Pseudomonadota</taxon>
        <taxon>Gammaproteobacteria</taxon>
        <taxon>Enterobacterales</taxon>
        <taxon>Enterobacteriaceae</taxon>
        <taxon>Salmonella</taxon>
    </lineage>
</organism>
<sequence>LTVWAAVRAAANELILAAWRLKNGEKECIQNSLTQLWLRIQNSLTQLWAVAASVAPTAASSVFTRLP</sequence>
<accession>G5NH78</accession>
<dbReference type="AlphaFoldDB" id="G5NH78"/>
<evidence type="ECO:0000313" key="2">
    <source>
        <dbReference type="Proteomes" id="UP000003532"/>
    </source>
</evidence>
<name>G5NH78_SALET</name>
<dbReference type="Pfam" id="PF09482">
    <property type="entry name" value="OrgA_MxiK"/>
    <property type="match status" value="1"/>
</dbReference>
<evidence type="ECO:0000313" key="1">
    <source>
        <dbReference type="EMBL" id="EHC53345.1"/>
    </source>
</evidence>
<dbReference type="EMBL" id="AFCO01001407">
    <property type="protein sequence ID" value="EHC53345.1"/>
    <property type="molecule type" value="Genomic_DNA"/>
</dbReference>
<proteinExistence type="predicted"/>
<gene>
    <name evidence="1" type="ORF">LTSEINV_4278</name>
</gene>
<feature type="non-terminal residue" evidence="1">
    <location>
        <position position="1"/>
    </location>
</feature>
<comment type="caution">
    <text evidence="1">The sequence shown here is derived from an EMBL/GenBank/DDBJ whole genome shotgun (WGS) entry which is preliminary data.</text>
</comment>
<protein>
    <submittedName>
        <fullName evidence="1">Oxygen-regulated invasion protein OrgA</fullName>
    </submittedName>
</protein>